<dbReference type="SUPFAM" id="SSF51735">
    <property type="entry name" value="NAD(P)-binding Rossmann-fold domains"/>
    <property type="match status" value="1"/>
</dbReference>
<protein>
    <recommendedName>
        <fullName evidence="2">SDH C-terminal domain-containing protein</fullName>
    </recommendedName>
</protein>
<organism evidence="3 4">
    <name type="scientific">Hydrogenibacillus schlegelii</name>
    <name type="common">Bacillus schlegelii</name>
    <dbReference type="NCBI Taxonomy" id="1484"/>
    <lineage>
        <taxon>Bacteria</taxon>
        <taxon>Bacillati</taxon>
        <taxon>Bacillota</taxon>
        <taxon>Bacilli</taxon>
        <taxon>Bacillales</taxon>
        <taxon>Bacillales Family X. Incertae Sedis</taxon>
        <taxon>Hydrogenibacillus</taxon>
    </lineage>
</organism>
<dbReference type="InterPro" id="IPR036291">
    <property type="entry name" value="NAD(P)-bd_dom_sf"/>
</dbReference>
<dbReference type="InterPro" id="IPR022893">
    <property type="entry name" value="Shikimate_DH_fam"/>
</dbReference>
<dbReference type="InterPro" id="IPR041121">
    <property type="entry name" value="SDH_C"/>
</dbReference>
<dbReference type="GO" id="GO:0004764">
    <property type="term" value="F:shikimate 3-dehydrogenase (NADP+) activity"/>
    <property type="evidence" value="ECO:0007669"/>
    <property type="project" value="InterPro"/>
</dbReference>
<accession>A0A947CVX4</accession>
<evidence type="ECO:0000259" key="2">
    <source>
        <dbReference type="Pfam" id="PF18317"/>
    </source>
</evidence>
<reference evidence="3" key="1">
    <citation type="journal article" date="2021" name="Microbiology">
        <title>Metagenomic Analysis of the Microbial Community in the Underground Coal Fire Area (Kemerovo Region, Russia) Revealed Predominance of Thermophilic Members of the Phyla Deinococcus-thermus, Aquificae, and Firmicutes.</title>
        <authorList>
            <person name="Kadnikov V."/>
            <person name="Mardanov A.V."/>
            <person name="Beletsky A.V."/>
            <person name="Karnachuk O.V."/>
            <person name="Ravin N.V."/>
        </authorList>
    </citation>
    <scope>NUCLEOTIDE SEQUENCE</scope>
    <source>
        <strain evidence="3">RBS10-49</strain>
    </source>
</reference>
<dbReference type="Gene3D" id="3.40.50.720">
    <property type="entry name" value="NAD(P)-binding Rossmann-like Domain"/>
    <property type="match status" value="1"/>
</dbReference>
<dbReference type="Proteomes" id="UP000748108">
    <property type="component" value="Unassembled WGS sequence"/>
</dbReference>
<dbReference type="GO" id="GO:0009423">
    <property type="term" value="P:chorismate biosynthetic process"/>
    <property type="evidence" value="ECO:0007669"/>
    <property type="project" value="TreeGrafter"/>
</dbReference>
<proteinExistence type="predicted"/>
<evidence type="ECO:0000313" key="4">
    <source>
        <dbReference type="Proteomes" id="UP000748108"/>
    </source>
</evidence>
<feature type="region of interest" description="Disordered" evidence="1">
    <location>
        <begin position="90"/>
        <end position="109"/>
    </location>
</feature>
<dbReference type="AlphaFoldDB" id="A0A947CVX4"/>
<evidence type="ECO:0000313" key="3">
    <source>
        <dbReference type="EMBL" id="MBT9282077.1"/>
    </source>
</evidence>
<dbReference type="PANTHER" id="PTHR21089">
    <property type="entry name" value="SHIKIMATE DEHYDROGENASE"/>
    <property type="match status" value="1"/>
</dbReference>
<comment type="caution">
    <text evidence="3">The sequence shown here is derived from an EMBL/GenBank/DDBJ whole genome shotgun (WGS) entry which is preliminary data.</text>
</comment>
<dbReference type="EMBL" id="JAHHQF010000049">
    <property type="protein sequence ID" value="MBT9282077.1"/>
    <property type="molecule type" value="Genomic_DNA"/>
</dbReference>
<dbReference type="GO" id="GO:0019632">
    <property type="term" value="P:shikimate metabolic process"/>
    <property type="evidence" value="ECO:0007669"/>
    <property type="project" value="TreeGrafter"/>
</dbReference>
<dbReference type="PANTHER" id="PTHR21089:SF1">
    <property type="entry name" value="BIFUNCTIONAL 3-DEHYDROQUINATE DEHYDRATASE_SHIKIMATE DEHYDROGENASE, CHLOROPLASTIC"/>
    <property type="match status" value="1"/>
</dbReference>
<gene>
    <name evidence="3" type="ORF">KM312_05395</name>
</gene>
<feature type="non-terminal residue" evidence="3">
    <location>
        <position position="1"/>
    </location>
</feature>
<sequence>PLGMVPRTDESPLPREALHPNLIVSDLVYNPFKTRLLLDAEAAGARVHPGIGMLVHQGALAFELWTGERAPIPVMYQVARSKVVHLKEPERGALPPLSPRDAVGEVAGR</sequence>
<dbReference type="Pfam" id="PF18317">
    <property type="entry name" value="SDH_C"/>
    <property type="match status" value="1"/>
</dbReference>
<name>A0A947CVX4_HYDSH</name>
<evidence type="ECO:0000256" key="1">
    <source>
        <dbReference type="SAM" id="MobiDB-lite"/>
    </source>
</evidence>
<feature type="domain" description="SDH C-terminal" evidence="2">
    <location>
        <begin position="50"/>
        <end position="80"/>
    </location>
</feature>